<gene>
    <name evidence="1" type="ORF">O6H91_04G041100</name>
</gene>
<protein>
    <submittedName>
        <fullName evidence="1">Uncharacterized protein</fullName>
    </submittedName>
</protein>
<evidence type="ECO:0000313" key="2">
    <source>
        <dbReference type="Proteomes" id="UP001162992"/>
    </source>
</evidence>
<dbReference type="EMBL" id="CM055095">
    <property type="protein sequence ID" value="KAJ7558474.1"/>
    <property type="molecule type" value="Genomic_DNA"/>
</dbReference>
<comment type="caution">
    <text evidence="1">The sequence shown here is derived from an EMBL/GenBank/DDBJ whole genome shotgun (WGS) entry which is preliminary data.</text>
</comment>
<keyword evidence="2" id="KW-1185">Reference proteome</keyword>
<name>A0ACC2DW93_DIPCM</name>
<dbReference type="Proteomes" id="UP001162992">
    <property type="component" value="Chromosome 4"/>
</dbReference>
<sequence length="382" mass="41400">MTDVCASALNLQQPSRVKLHIMLVIAQLGFAGFEVLTRVALVSGVSPFVFAVYRNFIAFAVLAPVSYFSEKKKRTPLTLSIVAQMFLLGLIGVFVNQVTYYTGLRLTSATFTSAMQNSTPAFTFILAAFLRYEKVRRRGLDGQAKILGTILGVGGAVLMTLYKGPALLHITGPTVESTGEAESTMRLLFGSDQGIQLSSWQFGSLSLILTCLSFALYLIFQAPLSRQFPAPLSIAAGACFFGAVDLTILAVILDRRPAAWIFKSPTDYISVFYAGIIASGLVAGIQSWGVRIRRGGPVIVSSYQPLETVIVAILGYFILRETLNLGSLIGAILVILGLYLVTWGQAEEKRITALKLAQSTESLPTAEPFLSEVDENTALMDW</sequence>
<proteinExistence type="predicted"/>
<reference evidence="2" key="1">
    <citation type="journal article" date="2024" name="Proc. Natl. Acad. Sci. U.S.A.">
        <title>Extraordinary preservation of gene collinearity over three hundred million years revealed in homosporous lycophytes.</title>
        <authorList>
            <person name="Li C."/>
            <person name="Wickell D."/>
            <person name="Kuo L.Y."/>
            <person name="Chen X."/>
            <person name="Nie B."/>
            <person name="Liao X."/>
            <person name="Peng D."/>
            <person name="Ji J."/>
            <person name="Jenkins J."/>
            <person name="Williams M."/>
            <person name="Shu S."/>
            <person name="Plott C."/>
            <person name="Barry K."/>
            <person name="Rajasekar S."/>
            <person name="Grimwood J."/>
            <person name="Han X."/>
            <person name="Sun S."/>
            <person name="Hou Z."/>
            <person name="He W."/>
            <person name="Dai G."/>
            <person name="Sun C."/>
            <person name="Schmutz J."/>
            <person name="Leebens-Mack J.H."/>
            <person name="Li F.W."/>
            <person name="Wang L."/>
        </authorList>
    </citation>
    <scope>NUCLEOTIDE SEQUENCE [LARGE SCALE GENOMIC DNA]</scope>
    <source>
        <strain evidence="2">cv. PW_Plant_1</strain>
    </source>
</reference>
<evidence type="ECO:0000313" key="1">
    <source>
        <dbReference type="EMBL" id="KAJ7558474.1"/>
    </source>
</evidence>
<organism evidence="1 2">
    <name type="scientific">Diphasiastrum complanatum</name>
    <name type="common">Issler's clubmoss</name>
    <name type="synonym">Lycopodium complanatum</name>
    <dbReference type="NCBI Taxonomy" id="34168"/>
    <lineage>
        <taxon>Eukaryota</taxon>
        <taxon>Viridiplantae</taxon>
        <taxon>Streptophyta</taxon>
        <taxon>Embryophyta</taxon>
        <taxon>Tracheophyta</taxon>
        <taxon>Lycopodiopsida</taxon>
        <taxon>Lycopodiales</taxon>
        <taxon>Lycopodiaceae</taxon>
        <taxon>Lycopodioideae</taxon>
        <taxon>Diphasiastrum</taxon>
    </lineage>
</organism>
<accession>A0ACC2DW93</accession>